<dbReference type="InterPro" id="IPR010241">
    <property type="entry name" value="Fd_pln"/>
</dbReference>
<dbReference type="Pfam" id="PF00111">
    <property type="entry name" value="Fer2"/>
    <property type="match status" value="1"/>
</dbReference>
<dbReference type="PANTHER" id="PTHR43112:SF3">
    <property type="entry name" value="FERREDOXIN-2, CHLOROPLASTIC"/>
    <property type="match status" value="1"/>
</dbReference>
<dbReference type="PROSITE" id="PS51085">
    <property type="entry name" value="2FE2S_FER_2"/>
    <property type="match status" value="1"/>
</dbReference>
<comment type="cofactor">
    <cofactor evidence="8">
        <name>[2Fe-2S] cluster</name>
        <dbReference type="ChEBI" id="CHEBI:190135"/>
    </cofactor>
    <text evidence="8">Binds 1 [2Fe-2S] cluster.</text>
</comment>
<dbReference type="EMBL" id="HBIZ01014936">
    <property type="protein sequence ID" value="CAE0756586.1"/>
    <property type="molecule type" value="Transcribed_RNA"/>
</dbReference>
<sequence length="143" mass="15343">MPQLFKYHVFVLGCLSINVTSALLISRSINLPAPCGKRASTVIMEDYSITVLTPDGESAFSCPDSEYILDKGEEAGVDMPSSCRAGACCECIGKILSGTVDDSDASFLDDNQKAEGYVLLCTAYPTSDLTVETHKKESFLGLE</sequence>
<keyword evidence="8" id="KW-0934">Plastid</keyword>
<evidence type="ECO:0000256" key="4">
    <source>
        <dbReference type="ARBA" id="ARBA00022723"/>
    </source>
</evidence>
<dbReference type="Gene3D" id="3.10.20.30">
    <property type="match status" value="1"/>
</dbReference>
<dbReference type="GO" id="GO:0009507">
    <property type="term" value="C:chloroplast"/>
    <property type="evidence" value="ECO:0007669"/>
    <property type="project" value="UniProtKB-SubCell"/>
</dbReference>
<dbReference type="GO" id="GO:0009055">
    <property type="term" value="F:electron transfer activity"/>
    <property type="evidence" value="ECO:0007669"/>
    <property type="project" value="InterPro"/>
</dbReference>
<evidence type="ECO:0000256" key="3">
    <source>
        <dbReference type="ARBA" id="ARBA00022714"/>
    </source>
</evidence>
<name>A0A7S4B765_CHRCT</name>
<evidence type="ECO:0000256" key="9">
    <source>
        <dbReference type="SAM" id="SignalP"/>
    </source>
</evidence>
<keyword evidence="5 8" id="KW-0249">Electron transport</keyword>
<accession>A0A7S4B765</accession>
<keyword evidence="6 8" id="KW-0408">Iron</keyword>
<evidence type="ECO:0000256" key="6">
    <source>
        <dbReference type="ARBA" id="ARBA00023004"/>
    </source>
</evidence>
<dbReference type="PANTHER" id="PTHR43112">
    <property type="entry name" value="FERREDOXIN"/>
    <property type="match status" value="1"/>
</dbReference>
<dbReference type="GO" id="GO:0051537">
    <property type="term" value="F:2 iron, 2 sulfur cluster binding"/>
    <property type="evidence" value="ECO:0007669"/>
    <property type="project" value="UniProtKB-KW"/>
</dbReference>
<dbReference type="SUPFAM" id="SSF54292">
    <property type="entry name" value="2Fe-2S ferredoxin-like"/>
    <property type="match status" value="1"/>
</dbReference>
<comment type="subcellular location">
    <subcellularLocation>
        <location evidence="8">Plastid</location>
        <location evidence="8">Chloroplast</location>
    </subcellularLocation>
</comment>
<keyword evidence="2 8" id="KW-0813">Transport</keyword>
<keyword evidence="4 8" id="KW-0479">Metal-binding</keyword>
<dbReference type="InterPro" id="IPR012675">
    <property type="entry name" value="Beta-grasp_dom_sf"/>
</dbReference>
<dbReference type="NCBIfam" id="TIGR02008">
    <property type="entry name" value="fdx_plant"/>
    <property type="match status" value="1"/>
</dbReference>
<evidence type="ECO:0000256" key="7">
    <source>
        <dbReference type="ARBA" id="ARBA00023014"/>
    </source>
</evidence>
<feature type="chain" id="PRO_5030655130" description="Ferredoxin" evidence="9">
    <location>
        <begin position="23"/>
        <end position="143"/>
    </location>
</feature>
<organism evidence="11">
    <name type="scientific">Chrysotila carterae</name>
    <name type="common">Marine alga</name>
    <name type="synonym">Syracosphaera carterae</name>
    <dbReference type="NCBI Taxonomy" id="13221"/>
    <lineage>
        <taxon>Eukaryota</taxon>
        <taxon>Haptista</taxon>
        <taxon>Haptophyta</taxon>
        <taxon>Prymnesiophyceae</taxon>
        <taxon>Isochrysidales</taxon>
        <taxon>Isochrysidaceae</taxon>
        <taxon>Chrysotila</taxon>
    </lineage>
</organism>
<evidence type="ECO:0000313" key="11">
    <source>
        <dbReference type="EMBL" id="CAE0756586.1"/>
    </source>
</evidence>
<dbReference type="AlphaFoldDB" id="A0A7S4B765"/>
<protein>
    <recommendedName>
        <fullName evidence="8">Ferredoxin</fullName>
    </recommendedName>
</protein>
<evidence type="ECO:0000256" key="2">
    <source>
        <dbReference type="ARBA" id="ARBA00022448"/>
    </source>
</evidence>
<keyword evidence="9" id="KW-0732">Signal</keyword>
<reference evidence="11" key="1">
    <citation type="submission" date="2021-01" db="EMBL/GenBank/DDBJ databases">
        <authorList>
            <person name="Corre E."/>
            <person name="Pelletier E."/>
            <person name="Niang G."/>
            <person name="Scheremetjew M."/>
            <person name="Finn R."/>
            <person name="Kale V."/>
            <person name="Holt S."/>
            <person name="Cochrane G."/>
            <person name="Meng A."/>
            <person name="Brown T."/>
            <person name="Cohen L."/>
        </authorList>
    </citation>
    <scope>NUCLEOTIDE SEQUENCE</scope>
    <source>
        <strain evidence="11">CCMP645</strain>
    </source>
</reference>
<dbReference type="GO" id="GO:0046872">
    <property type="term" value="F:metal ion binding"/>
    <property type="evidence" value="ECO:0007669"/>
    <property type="project" value="UniProtKB-KW"/>
</dbReference>
<keyword evidence="7 8" id="KW-0411">Iron-sulfur</keyword>
<keyword evidence="8" id="KW-0150">Chloroplast</keyword>
<comment type="function">
    <text evidence="8">Ferredoxins are iron-sulfur proteins that transfer electrons in a wide variety of metabolic reactions.</text>
</comment>
<dbReference type="InterPro" id="IPR036010">
    <property type="entry name" value="2Fe-2S_ferredoxin-like_sf"/>
</dbReference>
<evidence type="ECO:0000256" key="5">
    <source>
        <dbReference type="ARBA" id="ARBA00022982"/>
    </source>
</evidence>
<proteinExistence type="inferred from homology"/>
<dbReference type="GO" id="GO:0022900">
    <property type="term" value="P:electron transport chain"/>
    <property type="evidence" value="ECO:0007669"/>
    <property type="project" value="InterPro"/>
</dbReference>
<feature type="signal peptide" evidence="9">
    <location>
        <begin position="1"/>
        <end position="22"/>
    </location>
</feature>
<evidence type="ECO:0000256" key="8">
    <source>
        <dbReference type="RuleBase" id="RU364001"/>
    </source>
</evidence>
<gene>
    <name evidence="11" type="ORF">PCAR00345_LOCUS9180</name>
</gene>
<comment type="similarity">
    <text evidence="1 8">Belongs to the 2Fe2S plant-type ferredoxin family.</text>
</comment>
<feature type="domain" description="2Fe-2S ferredoxin-type" evidence="10">
    <location>
        <begin position="47"/>
        <end position="137"/>
    </location>
</feature>
<keyword evidence="3 8" id="KW-0001">2Fe-2S</keyword>
<evidence type="ECO:0000256" key="1">
    <source>
        <dbReference type="ARBA" id="ARBA00007874"/>
    </source>
</evidence>
<dbReference type="InterPro" id="IPR001041">
    <property type="entry name" value="2Fe-2S_ferredoxin-type"/>
</dbReference>
<dbReference type="CDD" id="cd00207">
    <property type="entry name" value="fer2"/>
    <property type="match status" value="1"/>
</dbReference>
<evidence type="ECO:0000259" key="10">
    <source>
        <dbReference type="PROSITE" id="PS51085"/>
    </source>
</evidence>